<organism evidence="2">
    <name type="scientific">marine sediment metagenome</name>
    <dbReference type="NCBI Taxonomy" id="412755"/>
    <lineage>
        <taxon>unclassified sequences</taxon>
        <taxon>metagenomes</taxon>
        <taxon>ecological metagenomes</taxon>
    </lineage>
</organism>
<accession>X0ZCU1</accession>
<dbReference type="AlphaFoldDB" id="X0ZCU1"/>
<sequence length="196" mass="22596">EKAKSTQLKAEQTWLEQNDLVALPFEASSLLKLKDNCGYFDACVKQIAKDVIGQGWRLELREGKKENNQEKERILNFIENSGGDRDETFEQTLERGLIDWGCIGWWGWEISRNKAGKNKSMVNGMWHVPAQTIRVHKDFDKYCQVREDKKVWFKRFGLEEDINLETGKKEAAEAVKSEYSMSMPRSSKDSCTHASA</sequence>
<proteinExistence type="predicted"/>
<dbReference type="EMBL" id="BART01006124">
    <property type="protein sequence ID" value="GAG58153.1"/>
    <property type="molecule type" value="Genomic_DNA"/>
</dbReference>
<gene>
    <name evidence="2" type="ORF">S01H4_13934</name>
</gene>
<name>X0ZCU1_9ZZZZ</name>
<feature type="region of interest" description="Disordered" evidence="1">
    <location>
        <begin position="177"/>
        <end position="196"/>
    </location>
</feature>
<reference evidence="2" key="1">
    <citation type="journal article" date="2014" name="Front. Microbiol.">
        <title>High frequency of phylogenetically diverse reductive dehalogenase-homologous genes in deep subseafloor sedimentary metagenomes.</title>
        <authorList>
            <person name="Kawai M."/>
            <person name="Futagami T."/>
            <person name="Toyoda A."/>
            <person name="Takaki Y."/>
            <person name="Nishi S."/>
            <person name="Hori S."/>
            <person name="Arai W."/>
            <person name="Tsubouchi T."/>
            <person name="Morono Y."/>
            <person name="Uchiyama I."/>
            <person name="Ito T."/>
            <person name="Fujiyama A."/>
            <person name="Inagaki F."/>
            <person name="Takami H."/>
        </authorList>
    </citation>
    <scope>NUCLEOTIDE SEQUENCE</scope>
    <source>
        <strain evidence="2">Expedition CK06-06</strain>
    </source>
</reference>
<evidence type="ECO:0000313" key="2">
    <source>
        <dbReference type="EMBL" id="GAG58153.1"/>
    </source>
</evidence>
<evidence type="ECO:0000256" key="1">
    <source>
        <dbReference type="SAM" id="MobiDB-lite"/>
    </source>
</evidence>
<feature type="compositionally biased region" description="Basic and acidic residues" evidence="1">
    <location>
        <begin position="186"/>
        <end position="196"/>
    </location>
</feature>
<comment type="caution">
    <text evidence="2">The sequence shown here is derived from an EMBL/GenBank/DDBJ whole genome shotgun (WGS) entry which is preliminary data.</text>
</comment>
<feature type="non-terminal residue" evidence="2">
    <location>
        <position position="1"/>
    </location>
</feature>
<protein>
    <submittedName>
        <fullName evidence="2">Uncharacterized protein</fullName>
    </submittedName>
</protein>